<keyword evidence="2" id="KW-1185">Reference proteome</keyword>
<dbReference type="AlphaFoldDB" id="A0A6M8UB52"/>
<protein>
    <submittedName>
        <fullName evidence="1">Superinfection exclusion protein</fullName>
    </submittedName>
</protein>
<accession>A0A6M8UB52</accession>
<dbReference type="RefSeq" id="WP_173634946.1">
    <property type="nucleotide sequence ID" value="NZ_CP054212.1"/>
</dbReference>
<organism evidence="1 2">
    <name type="scientific">Paramixta manurensis</name>
    <dbReference type="NCBI Taxonomy" id="2740817"/>
    <lineage>
        <taxon>Bacteria</taxon>
        <taxon>Pseudomonadati</taxon>
        <taxon>Pseudomonadota</taxon>
        <taxon>Gammaproteobacteria</taxon>
        <taxon>Enterobacterales</taxon>
        <taxon>Erwiniaceae</taxon>
        <taxon>Paramixta</taxon>
    </lineage>
</organism>
<evidence type="ECO:0000313" key="1">
    <source>
        <dbReference type="EMBL" id="QKJ88056.1"/>
    </source>
</evidence>
<gene>
    <name evidence="1" type="ORF">PMPD1_3124</name>
</gene>
<evidence type="ECO:0000313" key="2">
    <source>
        <dbReference type="Proteomes" id="UP000505325"/>
    </source>
</evidence>
<dbReference type="Pfam" id="PF17420">
    <property type="entry name" value="GP17"/>
    <property type="match status" value="1"/>
</dbReference>
<name>A0A6M8UB52_9GAMM</name>
<dbReference type="InterPro" id="IPR020285">
    <property type="entry name" value="Gp17"/>
</dbReference>
<dbReference type="Proteomes" id="UP000505325">
    <property type="component" value="Chromosome"/>
</dbReference>
<sequence>MSKLRVWHIPQLPMKAFFVEVESVEEGVRMMNALADYDLFQLDNNIKPDYCNANGMHIWDEILTEQDLVDMEVGDRWVDWFIEVGDDYFDDPREYLESISEPA</sequence>
<dbReference type="EMBL" id="CP054212">
    <property type="protein sequence ID" value="QKJ88056.1"/>
    <property type="molecule type" value="Genomic_DNA"/>
</dbReference>
<dbReference type="KEGG" id="pmak:PMPD1_3124"/>
<reference evidence="1 2" key="1">
    <citation type="submission" date="2020-06" db="EMBL/GenBank/DDBJ databases">
        <title>Genome sequence of Paramixta manurensis strain PD-1.</title>
        <authorList>
            <person name="Lee C.W."/>
            <person name="Kim J."/>
        </authorList>
    </citation>
    <scope>NUCLEOTIDE SEQUENCE [LARGE SCALE GENOMIC DNA]</scope>
    <source>
        <strain evidence="1 2">PD-1</strain>
    </source>
</reference>
<proteinExistence type="predicted"/>